<dbReference type="OrthoDB" id="6187096at2"/>
<dbReference type="InterPro" id="IPR036709">
    <property type="entry name" value="Autotransporte_beta_dom_sf"/>
</dbReference>
<protein>
    <submittedName>
        <fullName evidence="3">Outer membrane protein B</fullName>
    </submittedName>
</protein>
<evidence type="ECO:0000313" key="3">
    <source>
        <dbReference type="EMBL" id="SMA50173.1"/>
    </source>
</evidence>
<evidence type="ECO:0000259" key="2">
    <source>
        <dbReference type="PROSITE" id="PS51208"/>
    </source>
</evidence>
<name>A0A1X7APV5_9GAMM</name>
<sequence length="569" mass="61097">MEFQKSLLPAAIVSVLLSGTYSQLTLAEEQDPAPFHESLFDEAGSFAGPPEGIPEGGIPPEGFPEGSIPPGDIQGSNDQGMDGDLGVSSPDDPVYFEGGFPKPYVEIDGISESDVIAGNAPLFTAPGNITFNEAVEIQIDGGIENFIDASAGKEFILLKAEGTLNYTEGYLKVLTDSPLFDITVVAEDNALKIRVEAKDVGDVIEQSGASLDAQEVISTFQQDVITELDESDPLYALFEAASNSSEELADLAEDLKPEDSNSTTAAATATQSATFGSIATRTSSVRSGGTGISSGDMFQSGGFWAQVLHSKGNQETRNASKGFTSHLTGVTVGLDTELNTDWVAGAALTTAKSKTNTKDSNNTTTASSFIGSFYASWQFKDWFADVMASAGRTKNKAKRFNQLIKSDFDAHQYGLRLTVGQDIPLKNLDIQLQPTVSFNYGRVDIGKYQEEGTAGAQEIQAQRYETVELGAGIAAMKSFSFNKNTLNVSVNLMGWHDFAADQAKTQSRFLTGETILTTFGDKPERTTWQAGLGLDYLAGDNLTFSLNYDHTWKKSFKADSVSAKVRYDF</sequence>
<accession>A0A1X7APV5</accession>
<keyword evidence="4" id="KW-1185">Reference proteome</keyword>
<dbReference type="RefSeq" id="WP_087112619.1">
    <property type="nucleotide sequence ID" value="NZ_FWPT01000011.1"/>
</dbReference>
<dbReference type="InterPro" id="IPR005546">
    <property type="entry name" value="Autotransporte_beta"/>
</dbReference>
<feature type="region of interest" description="Disordered" evidence="1">
    <location>
        <begin position="40"/>
        <end position="85"/>
    </location>
</feature>
<dbReference type="Gene3D" id="2.40.128.130">
    <property type="entry name" value="Autotransporter beta-domain"/>
    <property type="match status" value="1"/>
</dbReference>
<dbReference type="Proteomes" id="UP000196573">
    <property type="component" value="Unassembled WGS sequence"/>
</dbReference>
<dbReference type="GO" id="GO:0019867">
    <property type="term" value="C:outer membrane"/>
    <property type="evidence" value="ECO:0007669"/>
    <property type="project" value="InterPro"/>
</dbReference>
<organism evidence="3 4">
    <name type="scientific">Parendozoicomonas haliclonae</name>
    <dbReference type="NCBI Taxonomy" id="1960125"/>
    <lineage>
        <taxon>Bacteria</taxon>
        <taxon>Pseudomonadati</taxon>
        <taxon>Pseudomonadota</taxon>
        <taxon>Gammaproteobacteria</taxon>
        <taxon>Oceanospirillales</taxon>
        <taxon>Endozoicomonadaceae</taxon>
        <taxon>Parendozoicomonas</taxon>
    </lineage>
</organism>
<dbReference type="PROSITE" id="PS51208">
    <property type="entry name" value="AUTOTRANSPORTER"/>
    <property type="match status" value="1"/>
</dbReference>
<dbReference type="SUPFAM" id="SSF103515">
    <property type="entry name" value="Autotransporter"/>
    <property type="match status" value="1"/>
</dbReference>
<feature type="compositionally biased region" description="Low complexity" evidence="1">
    <location>
        <begin position="56"/>
        <end position="71"/>
    </location>
</feature>
<proteinExistence type="predicted"/>
<dbReference type="Pfam" id="PF03797">
    <property type="entry name" value="Autotransporter"/>
    <property type="match status" value="1"/>
</dbReference>
<dbReference type="SMART" id="SM00869">
    <property type="entry name" value="Autotransporter"/>
    <property type="match status" value="1"/>
</dbReference>
<dbReference type="InterPro" id="IPR006315">
    <property type="entry name" value="OM_autotransptr_brl_dom"/>
</dbReference>
<reference evidence="3 4" key="1">
    <citation type="submission" date="2017-03" db="EMBL/GenBank/DDBJ databases">
        <authorList>
            <person name="Afonso C.L."/>
            <person name="Miller P.J."/>
            <person name="Scott M.A."/>
            <person name="Spackman E."/>
            <person name="Goraichik I."/>
            <person name="Dimitrov K.M."/>
            <person name="Suarez D.L."/>
            <person name="Swayne D.E."/>
        </authorList>
    </citation>
    <scope>NUCLEOTIDE SEQUENCE [LARGE SCALE GENOMIC DNA]</scope>
    <source>
        <strain evidence="3">SB41UT1</strain>
    </source>
</reference>
<feature type="domain" description="Autotransporter" evidence="2">
    <location>
        <begin position="296"/>
        <end position="569"/>
    </location>
</feature>
<dbReference type="NCBIfam" id="TIGR01414">
    <property type="entry name" value="autotrans_barl"/>
    <property type="match status" value="1"/>
</dbReference>
<dbReference type="AlphaFoldDB" id="A0A1X7APV5"/>
<evidence type="ECO:0000313" key="4">
    <source>
        <dbReference type="Proteomes" id="UP000196573"/>
    </source>
</evidence>
<dbReference type="EMBL" id="FWPT01000011">
    <property type="protein sequence ID" value="SMA50173.1"/>
    <property type="molecule type" value="Genomic_DNA"/>
</dbReference>
<evidence type="ECO:0000256" key="1">
    <source>
        <dbReference type="SAM" id="MobiDB-lite"/>
    </source>
</evidence>
<gene>
    <name evidence="3" type="primary">ompB_2</name>
    <name evidence="3" type="ORF">EHSB41UT_03966</name>
</gene>